<organism evidence="8 9">
    <name type="scientific">Porites evermanni</name>
    <dbReference type="NCBI Taxonomy" id="104178"/>
    <lineage>
        <taxon>Eukaryota</taxon>
        <taxon>Metazoa</taxon>
        <taxon>Cnidaria</taxon>
        <taxon>Anthozoa</taxon>
        <taxon>Hexacorallia</taxon>
        <taxon>Scleractinia</taxon>
        <taxon>Fungiina</taxon>
        <taxon>Poritidae</taxon>
        <taxon>Porites</taxon>
    </lineage>
</organism>
<dbReference type="InterPro" id="IPR027417">
    <property type="entry name" value="P-loop_NTPase"/>
</dbReference>
<gene>
    <name evidence="8" type="ORF">PEVE_00026434</name>
</gene>
<keyword evidence="3" id="KW-0378">Hydrolase</keyword>
<dbReference type="Pfam" id="PF00350">
    <property type="entry name" value="Dynamin_N"/>
    <property type="match status" value="1"/>
</dbReference>
<comment type="subcellular location">
    <subcellularLocation>
        <location evidence="1">Membrane</location>
    </subcellularLocation>
</comment>
<evidence type="ECO:0000313" key="8">
    <source>
        <dbReference type="EMBL" id="CAH3193747.1"/>
    </source>
</evidence>
<keyword evidence="6" id="KW-0175">Coiled coil</keyword>
<evidence type="ECO:0000256" key="5">
    <source>
        <dbReference type="ARBA" id="ARBA00023136"/>
    </source>
</evidence>
<keyword evidence="9" id="KW-1185">Reference proteome</keyword>
<keyword evidence="5" id="KW-0472">Membrane</keyword>
<dbReference type="Gene3D" id="3.40.50.300">
    <property type="entry name" value="P-loop containing nucleotide triphosphate hydrolases"/>
    <property type="match status" value="1"/>
</dbReference>
<dbReference type="PANTHER" id="PTHR10465">
    <property type="entry name" value="TRANSMEMBRANE GTPASE FZO1"/>
    <property type="match status" value="1"/>
</dbReference>
<name>A0ABN8SSX7_9CNID</name>
<comment type="caution">
    <text evidence="8">The sequence shown here is derived from an EMBL/GenBank/DDBJ whole genome shotgun (WGS) entry which is preliminary data.</text>
</comment>
<feature type="domain" description="Dynamin N-terminal" evidence="7">
    <location>
        <begin position="78"/>
        <end position="236"/>
    </location>
</feature>
<dbReference type="InterPro" id="IPR045063">
    <property type="entry name" value="Dynamin_N"/>
</dbReference>
<dbReference type="Proteomes" id="UP001159427">
    <property type="component" value="Unassembled WGS sequence"/>
</dbReference>
<keyword evidence="2" id="KW-0547">Nucleotide-binding</keyword>
<evidence type="ECO:0000256" key="1">
    <source>
        <dbReference type="ARBA" id="ARBA00004370"/>
    </source>
</evidence>
<sequence>METLRIVVQEAQDDRKKLQKLKEDNQELWKKYRDHLQQDLATPDECQSVKNIKKQLQKTQEDLERIQEKASDEIFIEFVGATSSGKSTLINALTREKRLPAGFAPTTMSVIEIYTTNETDWSVEVNGKPLLDKKDKEWKDIKDLLTAMSKENVRKERSRLNINERSVVRVGWPKRFERKLPQNVVLVDSPGYGEDEKCDQIVKNSCRKADIIVAVMDSMSPSIAHVTRLVREVNCQYAFGVFTKWDEVIQKNEMEHSQISLKYLREENTRIYLESVNSHGQRATIDEVFFVDSQYVLGQIKVS</sequence>
<feature type="coiled-coil region" evidence="6">
    <location>
        <begin position="1"/>
        <end position="73"/>
    </location>
</feature>
<evidence type="ECO:0000313" key="9">
    <source>
        <dbReference type="Proteomes" id="UP001159427"/>
    </source>
</evidence>
<keyword evidence="4" id="KW-0342">GTP-binding</keyword>
<accession>A0ABN8SSX7</accession>
<reference evidence="8 9" key="1">
    <citation type="submission" date="2022-05" db="EMBL/GenBank/DDBJ databases">
        <authorList>
            <consortium name="Genoscope - CEA"/>
            <person name="William W."/>
        </authorList>
    </citation>
    <scope>NUCLEOTIDE SEQUENCE [LARGE SCALE GENOMIC DNA]</scope>
</reference>
<proteinExistence type="predicted"/>
<feature type="non-terminal residue" evidence="8">
    <location>
        <position position="303"/>
    </location>
</feature>
<evidence type="ECO:0000256" key="4">
    <source>
        <dbReference type="ARBA" id="ARBA00023134"/>
    </source>
</evidence>
<dbReference type="InterPro" id="IPR027094">
    <property type="entry name" value="Mitofusin_fam"/>
</dbReference>
<evidence type="ECO:0000259" key="7">
    <source>
        <dbReference type="Pfam" id="PF00350"/>
    </source>
</evidence>
<dbReference type="SUPFAM" id="SSF52540">
    <property type="entry name" value="P-loop containing nucleoside triphosphate hydrolases"/>
    <property type="match status" value="1"/>
</dbReference>
<dbReference type="EMBL" id="CALNXI010003583">
    <property type="protein sequence ID" value="CAH3193747.1"/>
    <property type="molecule type" value="Genomic_DNA"/>
</dbReference>
<evidence type="ECO:0000256" key="6">
    <source>
        <dbReference type="SAM" id="Coils"/>
    </source>
</evidence>
<dbReference type="PANTHER" id="PTHR10465:SF0">
    <property type="entry name" value="SARCALUMENIN"/>
    <property type="match status" value="1"/>
</dbReference>
<evidence type="ECO:0000256" key="3">
    <source>
        <dbReference type="ARBA" id="ARBA00022801"/>
    </source>
</evidence>
<protein>
    <recommendedName>
        <fullName evidence="7">Dynamin N-terminal domain-containing protein</fullName>
    </recommendedName>
</protein>
<evidence type="ECO:0000256" key="2">
    <source>
        <dbReference type="ARBA" id="ARBA00022741"/>
    </source>
</evidence>